<dbReference type="GO" id="GO:0006631">
    <property type="term" value="P:fatty acid metabolic process"/>
    <property type="evidence" value="ECO:0007669"/>
    <property type="project" value="UniProtKB-KW"/>
</dbReference>
<dbReference type="PIRSF" id="PIRSF000429">
    <property type="entry name" value="Ac-CoA_Ac_transf"/>
    <property type="match status" value="1"/>
</dbReference>
<feature type="active site" description="Proton acceptor" evidence="8">
    <location>
        <position position="431"/>
    </location>
</feature>
<evidence type="ECO:0000256" key="5">
    <source>
        <dbReference type="ARBA" id="ARBA00022963"/>
    </source>
</evidence>
<feature type="active site" description="Proton acceptor" evidence="8">
    <location>
        <position position="401"/>
    </location>
</feature>
<gene>
    <name evidence="12" type="primary">fadI</name>
    <name evidence="12" type="ORF">Q9312_00730</name>
</gene>
<evidence type="ECO:0000256" key="1">
    <source>
        <dbReference type="ARBA" id="ARBA00010982"/>
    </source>
</evidence>
<dbReference type="FunFam" id="3.40.47.10:FF:000011">
    <property type="entry name" value="3-ketoacyl-CoA thiolase"/>
    <property type="match status" value="1"/>
</dbReference>
<dbReference type="EMBL" id="CP133548">
    <property type="protein sequence ID" value="WMS87470.1"/>
    <property type="molecule type" value="Genomic_DNA"/>
</dbReference>
<reference evidence="12 13" key="1">
    <citation type="submission" date="2023-08" db="EMBL/GenBank/DDBJ databases">
        <title>Pleionea litopenaei sp. nov., isolated from stomach of juvenile Litopenaeus vannamei.</title>
        <authorList>
            <person name="Rho A.M."/>
            <person name="Hwang C.Y."/>
        </authorList>
    </citation>
    <scope>NUCLEOTIDE SEQUENCE [LARGE SCALE GENOMIC DNA]</scope>
    <source>
        <strain evidence="12 13">HL-JVS1</strain>
    </source>
</reference>
<dbReference type="Pfam" id="PF00108">
    <property type="entry name" value="Thiolase_N"/>
    <property type="match status" value="1"/>
</dbReference>
<dbReference type="Gene3D" id="3.40.47.10">
    <property type="match status" value="1"/>
</dbReference>
<dbReference type="NCBIfam" id="TIGR02446">
    <property type="entry name" value="FadI"/>
    <property type="match status" value="1"/>
</dbReference>
<evidence type="ECO:0000256" key="4">
    <source>
        <dbReference type="ARBA" id="ARBA00022832"/>
    </source>
</evidence>
<evidence type="ECO:0000256" key="3">
    <source>
        <dbReference type="ARBA" id="ARBA00022679"/>
    </source>
</evidence>
<dbReference type="KEGG" id="plei:Q9312_00730"/>
<organism evidence="12 13">
    <name type="scientific">Pleionea litopenaei</name>
    <dbReference type="NCBI Taxonomy" id="3070815"/>
    <lineage>
        <taxon>Bacteria</taxon>
        <taxon>Pseudomonadati</taxon>
        <taxon>Pseudomonadota</taxon>
        <taxon>Gammaproteobacteria</taxon>
        <taxon>Oceanospirillales</taxon>
        <taxon>Pleioneaceae</taxon>
        <taxon>Pleionea</taxon>
    </lineage>
</organism>
<keyword evidence="7 9" id="KW-0012">Acyltransferase</keyword>
<dbReference type="PANTHER" id="PTHR42689:SF1">
    <property type="entry name" value="ACETYL-COA ACYLTRANSFERASE FADA2 (3-KETOACYL-COA THIOLASE) (BETA-KETOTHIOLASE)-RELATED"/>
    <property type="match status" value="1"/>
</dbReference>
<dbReference type="PROSITE" id="PS00099">
    <property type="entry name" value="THIOLASE_3"/>
    <property type="match status" value="1"/>
</dbReference>
<evidence type="ECO:0000256" key="6">
    <source>
        <dbReference type="ARBA" id="ARBA00023098"/>
    </source>
</evidence>
<dbReference type="EC" id="2.3.1.16" evidence="12"/>
<dbReference type="InterPro" id="IPR020610">
    <property type="entry name" value="Thiolase_AS"/>
</dbReference>
<dbReference type="NCBIfam" id="TIGR01930">
    <property type="entry name" value="AcCoA-C-Actrans"/>
    <property type="match status" value="1"/>
</dbReference>
<dbReference type="InterPro" id="IPR020613">
    <property type="entry name" value="Thiolase_CS"/>
</dbReference>
<evidence type="ECO:0000256" key="7">
    <source>
        <dbReference type="ARBA" id="ARBA00023315"/>
    </source>
</evidence>
<dbReference type="InterPro" id="IPR020616">
    <property type="entry name" value="Thiolase_N"/>
</dbReference>
<dbReference type="Proteomes" id="UP001239782">
    <property type="component" value="Chromosome"/>
</dbReference>
<accession>A0AA51RTY9</accession>
<keyword evidence="6" id="KW-0443">Lipid metabolism</keyword>
<keyword evidence="2" id="KW-0963">Cytoplasm</keyword>
<keyword evidence="4" id="KW-0276">Fatty acid metabolism</keyword>
<dbReference type="Pfam" id="PF02803">
    <property type="entry name" value="Thiolase_C"/>
    <property type="match status" value="1"/>
</dbReference>
<dbReference type="GO" id="GO:0016042">
    <property type="term" value="P:lipid catabolic process"/>
    <property type="evidence" value="ECO:0007669"/>
    <property type="project" value="UniProtKB-KW"/>
</dbReference>
<sequence length="445" mass="47321">MSKQTESNSTQKGGAVLGSKPERVAIVAGLRTPFARQLTHYRTQNPVDLGKLVVNEMLARTEIDPSLIDQVVFGQVLAMTDAPNIAREIVLGTGMNVHTDAYSVSRACATSFQSAVSVAESIMAGSVSVGIAGGADSSSVVPIGISKKLAAILMDLSKARTMGQRLKLIAKIRPKDLAPVPPAVKEYSTGLTMGENAEQMARDHGISREEQDALAHRSHTLAAQAWNDGKLDDEVMTAYVQPFKEALRIDNNIRFNSTLEGYAKLRPAFDRKHGTLTAANSTPLTDGAAALMLMSESRAKELGLEIKGFIKSYAFAAIDATCDMLMGPSYATPLALDRAGMTLNDLDLIEMHEAFAAQALCNVKAFASKEFAKDKLNRSSAIGEIDMDKFNVLGGSLAYGHPFAATGARLITQMLNELKRRGGGTALTTACAAGGLGAAMILEVE</sequence>
<proteinExistence type="inferred from homology"/>
<feature type="active site" description="Acyl-thioester intermediate" evidence="8">
    <location>
        <position position="108"/>
    </location>
</feature>
<dbReference type="RefSeq" id="WP_309202613.1">
    <property type="nucleotide sequence ID" value="NZ_CP133548.1"/>
</dbReference>
<comment type="similarity">
    <text evidence="1 9">Belongs to the thiolase-like superfamily. Thiolase family.</text>
</comment>
<evidence type="ECO:0000313" key="13">
    <source>
        <dbReference type="Proteomes" id="UP001239782"/>
    </source>
</evidence>
<evidence type="ECO:0000256" key="2">
    <source>
        <dbReference type="ARBA" id="ARBA00022490"/>
    </source>
</evidence>
<feature type="domain" description="Thiolase N-terminal" evidence="10">
    <location>
        <begin position="24"/>
        <end position="297"/>
    </location>
</feature>
<dbReference type="InterPro" id="IPR016039">
    <property type="entry name" value="Thiolase-like"/>
</dbReference>
<dbReference type="InterPro" id="IPR002155">
    <property type="entry name" value="Thiolase"/>
</dbReference>
<keyword evidence="13" id="KW-1185">Reference proteome</keyword>
<dbReference type="InterPro" id="IPR012806">
    <property type="entry name" value="Ac-CoA_C-AcTrfase_FadI"/>
</dbReference>
<keyword evidence="3 9" id="KW-0808">Transferase</keyword>
<feature type="domain" description="Thiolase C-terminal" evidence="11">
    <location>
        <begin position="306"/>
        <end position="443"/>
    </location>
</feature>
<dbReference type="SUPFAM" id="SSF53901">
    <property type="entry name" value="Thiolase-like"/>
    <property type="match status" value="2"/>
</dbReference>
<evidence type="ECO:0000259" key="10">
    <source>
        <dbReference type="Pfam" id="PF00108"/>
    </source>
</evidence>
<dbReference type="NCBIfam" id="NF006516">
    <property type="entry name" value="PRK08963.1"/>
    <property type="match status" value="1"/>
</dbReference>
<dbReference type="GO" id="GO:0003988">
    <property type="term" value="F:acetyl-CoA C-acyltransferase activity"/>
    <property type="evidence" value="ECO:0007669"/>
    <property type="project" value="UniProtKB-EC"/>
</dbReference>
<name>A0AA51RTY9_9GAMM</name>
<evidence type="ECO:0000256" key="9">
    <source>
        <dbReference type="RuleBase" id="RU003557"/>
    </source>
</evidence>
<dbReference type="CDD" id="cd00751">
    <property type="entry name" value="thiolase"/>
    <property type="match status" value="1"/>
</dbReference>
<protein>
    <submittedName>
        <fullName evidence="12">Acetyl-CoA C-acyltransferase FadI</fullName>
        <ecNumber evidence="12">2.3.1.16</ecNumber>
    </submittedName>
</protein>
<dbReference type="AlphaFoldDB" id="A0AA51RTY9"/>
<evidence type="ECO:0000313" key="12">
    <source>
        <dbReference type="EMBL" id="WMS87470.1"/>
    </source>
</evidence>
<dbReference type="PANTHER" id="PTHR42689">
    <property type="entry name" value="ACETYL-COA ACYLTRANSFERASE FADA2 (3-KETOACYL-COA THIOLASE) (BETA-KETOTHIOLASE)-RELATED"/>
    <property type="match status" value="1"/>
</dbReference>
<dbReference type="PROSITE" id="PS00737">
    <property type="entry name" value="THIOLASE_2"/>
    <property type="match status" value="1"/>
</dbReference>
<dbReference type="InterPro" id="IPR050521">
    <property type="entry name" value="3-ketoacyl-CoA_Thiolase"/>
</dbReference>
<evidence type="ECO:0000259" key="11">
    <source>
        <dbReference type="Pfam" id="PF02803"/>
    </source>
</evidence>
<dbReference type="GO" id="GO:0005829">
    <property type="term" value="C:cytosol"/>
    <property type="evidence" value="ECO:0007669"/>
    <property type="project" value="TreeGrafter"/>
</dbReference>
<keyword evidence="5" id="KW-0442">Lipid degradation</keyword>
<dbReference type="InterPro" id="IPR020617">
    <property type="entry name" value="Thiolase_C"/>
</dbReference>
<evidence type="ECO:0000256" key="8">
    <source>
        <dbReference type="PIRSR" id="PIRSR000429-1"/>
    </source>
</evidence>